<evidence type="ECO:0000313" key="3">
    <source>
        <dbReference type="Proteomes" id="UP001408356"/>
    </source>
</evidence>
<protein>
    <submittedName>
        <fullName evidence="2">Zn(2)-C6 fungal-type domain-containing protein</fullName>
    </submittedName>
</protein>
<feature type="compositionally biased region" description="Low complexity" evidence="1">
    <location>
        <begin position="91"/>
        <end position="117"/>
    </location>
</feature>
<name>A0ABR2VJ44_9PEZI</name>
<feature type="region of interest" description="Disordered" evidence="1">
    <location>
        <begin position="1"/>
        <end position="165"/>
    </location>
</feature>
<feature type="compositionally biased region" description="Basic and acidic residues" evidence="1">
    <location>
        <begin position="142"/>
        <end position="165"/>
    </location>
</feature>
<gene>
    <name evidence="2" type="ORF">SUNI508_00170</name>
</gene>
<evidence type="ECO:0000313" key="2">
    <source>
        <dbReference type="EMBL" id="KAK9426643.1"/>
    </source>
</evidence>
<sequence length="469" mass="49147">MFLSWKPGEGSSLNQRPMAFDPATAKTAGPQACTNCRARKGRKCNYESANSKFKNGRRRSKEDGVGNSANTGDGGNGQKPVSDQDGENNVSESSAAAAGTAGTTMTPNTASRASSKSKPARKSSTNTERKEADTNSSTSYMDETREPTPIRNDHEAEVPEVDHLPDNLSLDDSFPDAMGSPMITSHDLDAGSMPLLSQLDSSLFFTDMDPLNVFSSASSSSFVEHTDDSLFSASLGSSADESLRKTLGPGSKPEYDLTMGDLVAGSASGPVSGIMADGSSSLTAGCLAGSGSGSESLALRLLGSGRSSLSCSPDGSTCQCLHSLVILVDELESVVDNGITSLDGALATHKEALSYGVKMTGCAGCTARVENMTILTFMIHKLARICRYIADACAFTAISPRRQSAVMDRGGSRQLIHPHAMSNVGVGVYHVDSSDEYAAIGIAERLQSDTMSRRLAACEEATTGILREL</sequence>
<evidence type="ECO:0000256" key="1">
    <source>
        <dbReference type="SAM" id="MobiDB-lite"/>
    </source>
</evidence>
<organism evidence="2 3">
    <name type="scientific">Seiridium unicorne</name>
    <dbReference type="NCBI Taxonomy" id="138068"/>
    <lineage>
        <taxon>Eukaryota</taxon>
        <taxon>Fungi</taxon>
        <taxon>Dikarya</taxon>
        <taxon>Ascomycota</taxon>
        <taxon>Pezizomycotina</taxon>
        <taxon>Sordariomycetes</taxon>
        <taxon>Xylariomycetidae</taxon>
        <taxon>Amphisphaeriales</taxon>
        <taxon>Sporocadaceae</taxon>
        <taxon>Seiridium</taxon>
    </lineage>
</organism>
<keyword evidence="3" id="KW-1185">Reference proteome</keyword>
<comment type="caution">
    <text evidence="2">The sequence shown here is derived from an EMBL/GenBank/DDBJ whole genome shotgun (WGS) entry which is preliminary data.</text>
</comment>
<dbReference type="EMBL" id="JARVKF010000001">
    <property type="protein sequence ID" value="KAK9426643.1"/>
    <property type="molecule type" value="Genomic_DNA"/>
</dbReference>
<reference evidence="2 3" key="1">
    <citation type="journal article" date="2024" name="J. Plant Pathol.">
        <title>Sequence and assembly of the genome of Seiridium unicorne, isolate CBS 538.82, causal agent of cypress canker disease.</title>
        <authorList>
            <person name="Scali E."/>
            <person name="Rocca G.D."/>
            <person name="Danti R."/>
            <person name="Garbelotto M."/>
            <person name="Barberini S."/>
            <person name="Baroncelli R."/>
            <person name="Emiliani G."/>
        </authorList>
    </citation>
    <scope>NUCLEOTIDE SEQUENCE [LARGE SCALE GENOMIC DNA]</scope>
    <source>
        <strain evidence="2 3">BM-138-508</strain>
    </source>
</reference>
<proteinExistence type="predicted"/>
<accession>A0ABR2VJ44</accession>
<dbReference type="Proteomes" id="UP001408356">
    <property type="component" value="Unassembled WGS sequence"/>
</dbReference>